<evidence type="ECO:0008006" key="4">
    <source>
        <dbReference type="Google" id="ProtNLM"/>
    </source>
</evidence>
<keyword evidence="1" id="KW-0812">Transmembrane</keyword>
<feature type="transmembrane region" description="Helical" evidence="1">
    <location>
        <begin position="42"/>
        <end position="62"/>
    </location>
</feature>
<evidence type="ECO:0000313" key="2">
    <source>
        <dbReference type="EMBL" id="KQL43993.1"/>
    </source>
</evidence>
<accession>A0ABR5N132</accession>
<reference evidence="2 3" key="1">
    <citation type="submission" date="2015-09" db="EMBL/GenBank/DDBJ databases">
        <title>Genome sequencing project for genomic taxonomy and phylogenomics of Bacillus-like bacteria.</title>
        <authorList>
            <person name="Liu B."/>
            <person name="Wang J."/>
            <person name="Zhu Y."/>
            <person name="Liu G."/>
            <person name="Chen Q."/>
            <person name="Chen Z."/>
            <person name="Lan J."/>
            <person name="Che J."/>
            <person name="Ge C."/>
            <person name="Shi H."/>
            <person name="Pan Z."/>
            <person name="Liu X."/>
        </authorList>
    </citation>
    <scope>NUCLEOTIDE SEQUENCE [LARGE SCALE GENOMIC DNA]</scope>
    <source>
        <strain evidence="2 3">DSM 8552</strain>
    </source>
</reference>
<proteinExistence type="predicted"/>
<feature type="transmembrane region" description="Helical" evidence="1">
    <location>
        <begin position="7"/>
        <end position="30"/>
    </location>
</feature>
<evidence type="ECO:0000313" key="3">
    <source>
        <dbReference type="Proteomes" id="UP000051063"/>
    </source>
</evidence>
<evidence type="ECO:0000256" key="1">
    <source>
        <dbReference type="SAM" id="Phobius"/>
    </source>
</evidence>
<dbReference type="EMBL" id="LJJB01000013">
    <property type="protein sequence ID" value="KQL43993.1"/>
    <property type="molecule type" value="Genomic_DNA"/>
</dbReference>
<organism evidence="2 3">
    <name type="scientific">Brevibacillus choshinensis</name>
    <dbReference type="NCBI Taxonomy" id="54911"/>
    <lineage>
        <taxon>Bacteria</taxon>
        <taxon>Bacillati</taxon>
        <taxon>Bacillota</taxon>
        <taxon>Bacilli</taxon>
        <taxon>Bacillales</taxon>
        <taxon>Paenibacillaceae</taxon>
        <taxon>Brevibacillus</taxon>
    </lineage>
</organism>
<dbReference type="Proteomes" id="UP000051063">
    <property type="component" value="Unassembled WGS sequence"/>
</dbReference>
<sequence length="71" mass="8443">MSRGAVTITFFIICWLLLSTLVVPPIFRLFNRIEPWVLGMPFVQFWMLFVILVISILLIVWYKVEEKRGEL</sequence>
<dbReference type="RefSeq" id="WP_055746573.1">
    <property type="nucleotide sequence ID" value="NZ_JARTHT010000014.1"/>
</dbReference>
<protein>
    <recommendedName>
        <fullName evidence="4">DUF3311 domain-containing protein</fullName>
    </recommendedName>
</protein>
<keyword evidence="3" id="KW-1185">Reference proteome</keyword>
<keyword evidence="1" id="KW-1133">Transmembrane helix</keyword>
<keyword evidence="1" id="KW-0472">Membrane</keyword>
<name>A0ABR5N132_BRECH</name>
<comment type="caution">
    <text evidence="2">The sequence shown here is derived from an EMBL/GenBank/DDBJ whole genome shotgun (WGS) entry which is preliminary data.</text>
</comment>
<gene>
    <name evidence="2" type="ORF">AN963_21345</name>
</gene>